<dbReference type="KEGG" id="hoh:Hoch_4118"/>
<dbReference type="STRING" id="502025.Hoch_4118"/>
<keyword evidence="1" id="KW-0813">Transport</keyword>
<evidence type="ECO:0000313" key="4">
    <source>
        <dbReference type="EMBL" id="ACY16616.1"/>
    </source>
</evidence>
<reference evidence="4 5" key="1">
    <citation type="journal article" date="2010" name="Stand. Genomic Sci.">
        <title>Complete genome sequence of Haliangium ochraceum type strain (SMP-2).</title>
        <authorList>
            <consortium name="US DOE Joint Genome Institute (JGI-PGF)"/>
            <person name="Ivanova N."/>
            <person name="Daum C."/>
            <person name="Lang E."/>
            <person name="Abt B."/>
            <person name="Kopitz M."/>
            <person name="Saunders E."/>
            <person name="Lapidus A."/>
            <person name="Lucas S."/>
            <person name="Glavina Del Rio T."/>
            <person name="Nolan M."/>
            <person name="Tice H."/>
            <person name="Copeland A."/>
            <person name="Cheng J.F."/>
            <person name="Chen F."/>
            <person name="Bruce D."/>
            <person name="Goodwin L."/>
            <person name="Pitluck S."/>
            <person name="Mavromatis K."/>
            <person name="Pati A."/>
            <person name="Mikhailova N."/>
            <person name="Chen A."/>
            <person name="Palaniappan K."/>
            <person name="Land M."/>
            <person name="Hauser L."/>
            <person name="Chang Y.J."/>
            <person name="Jeffries C.D."/>
            <person name="Detter J.C."/>
            <person name="Brettin T."/>
            <person name="Rohde M."/>
            <person name="Goker M."/>
            <person name="Bristow J."/>
            <person name="Markowitz V."/>
            <person name="Eisen J.A."/>
            <person name="Hugenholtz P."/>
            <person name="Kyrpides N.C."/>
            <person name="Klenk H.P."/>
        </authorList>
    </citation>
    <scope>NUCLEOTIDE SEQUENCE [LARGE SCALE GENOMIC DNA]</scope>
    <source>
        <strain evidence="5">DSM 14365 / CIP 107738 / JCM 11303 / AJ 13395 / SMP-2</strain>
    </source>
</reference>
<keyword evidence="5" id="KW-1185">Reference proteome</keyword>
<accession>D0LJP2</accession>
<dbReference type="PANTHER" id="PTHR21294">
    <property type="entry name" value="ELECTRON TRANSFER FLAVOPROTEIN BETA-SUBUNIT"/>
    <property type="match status" value="1"/>
</dbReference>
<gene>
    <name evidence="4" type="ordered locus">Hoch_4118</name>
</gene>
<dbReference type="eggNOG" id="COG2086">
    <property type="taxonomic scope" value="Bacteria"/>
</dbReference>
<evidence type="ECO:0000313" key="5">
    <source>
        <dbReference type="Proteomes" id="UP000001880"/>
    </source>
</evidence>
<feature type="region of interest" description="Disordered" evidence="2">
    <location>
        <begin position="173"/>
        <end position="206"/>
    </location>
</feature>
<dbReference type="InterPro" id="IPR014730">
    <property type="entry name" value="ETF_a/b_N"/>
</dbReference>
<dbReference type="HOGENOM" id="CLU_830983_0_0_7"/>
<dbReference type="Gene3D" id="3.40.50.620">
    <property type="entry name" value="HUPs"/>
    <property type="match status" value="1"/>
</dbReference>
<dbReference type="OrthoDB" id="9804960at2"/>
<evidence type="ECO:0000259" key="3">
    <source>
        <dbReference type="Pfam" id="PF01012"/>
    </source>
</evidence>
<evidence type="ECO:0000256" key="2">
    <source>
        <dbReference type="SAM" id="MobiDB-lite"/>
    </source>
</evidence>
<dbReference type="EMBL" id="CP001804">
    <property type="protein sequence ID" value="ACY16616.1"/>
    <property type="molecule type" value="Genomic_DNA"/>
</dbReference>
<dbReference type="Pfam" id="PF01012">
    <property type="entry name" value="ETF"/>
    <property type="match status" value="1"/>
</dbReference>
<keyword evidence="1" id="KW-0249">Electron transport</keyword>
<dbReference type="GO" id="GO:0009055">
    <property type="term" value="F:electron transfer activity"/>
    <property type="evidence" value="ECO:0007669"/>
    <property type="project" value="InterPro"/>
</dbReference>
<proteinExistence type="predicted"/>
<dbReference type="RefSeq" id="WP_012829214.1">
    <property type="nucleotide sequence ID" value="NC_013440.1"/>
</dbReference>
<organism evidence="4 5">
    <name type="scientific">Haliangium ochraceum (strain DSM 14365 / JCM 11303 / SMP-2)</name>
    <dbReference type="NCBI Taxonomy" id="502025"/>
    <lineage>
        <taxon>Bacteria</taxon>
        <taxon>Pseudomonadati</taxon>
        <taxon>Myxococcota</taxon>
        <taxon>Polyangia</taxon>
        <taxon>Haliangiales</taxon>
        <taxon>Kofleriaceae</taxon>
        <taxon>Haliangium</taxon>
    </lineage>
</organism>
<dbReference type="Proteomes" id="UP000001880">
    <property type="component" value="Chromosome"/>
</dbReference>
<name>D0LJP2_HALO1</name>
<evidence type="ECO:0000256" key="1">
    <source>
        <dbReference type="ARBA" id="ARBA00022982"/>
    </source>
</evidence>
<dbReference type="InterPro" id="IPR014729">
    <property type="entry name" value="Rossmann-like_a/b/a_fold"/>
</dbReference>
<protein>
    <submittedName>
        <fullName evidence="4">Electron transfer flavoprotein alpha/beta-subunit</fullName>
    </submittedName>
</protein>
<sequence length="334" mass="33947">MSAPLRIAVLVHRPHDGAGAPVEPPFGPCERAALHAALALRSARGGTVVTVALGSADSEDECLAAACAAGSDRAVRVAVPACQQLDFLGTAEVLAQALRTLGCDLVLCGDTGEGERSGAVGPAVAEYLEVSHLTGVLDVADEVAAGTSSGLTAQLTAELKAAVPRATDIATERTLRTRAAAPAPDASAADAGTAEHGDDAASAAPAAAHPPLVVSCRSQGHVERLRWHLPTVLCLMAEGANSGMRPLGNAMLMPTARFSAIAPQPEPETQPDPQTGPDEPAAVETLTLEVAGLDDLRARNGLRGALRARGEHDVVRCEDAAALVARLAASGLLR</sequence>
<dbReference type="SUPFAM" id="SSF52402">
    <property type="entry name" value="Adenine nucleotide alpha hydrolases-like"/>
    <property type="match status" value="1"/>
</dbReference>
<feature type="compositionally biased region" description="Low complexity" evidence="2">
    <location>
        <begin position="177"/>
        <end position="192"/>
    </location>
</feature>
<dbReference type="InterPro" id="IPR012255">
    <property type="entry name" value="ETF_b"/>
</dbReference>
<feature type="domain" description="Electron transfer flavoprotein alpha/beta-subunit N-terminal" evidence="3">
    <location>
        <begin position="29"/>
        <end position="159"/>
    </location>
</feature>
<dbReference type="AlphaFoldDB" id="D0LJP2"/>